<evidence type="ECO:0000256" key="5">
    <source>
        <dbReference type="ARBA" id="ARBA00022737"/>
    </source>
</evidence>
<sequence>MTGHPTSPAGPTPTARLALRDIHQRFPGVIALDNVHLDLHAGRVHGLMGENGAGKSTIIKILSGTYPPTSGTILRDGTPTAYHSAAHAQRGGVRTIHQELSLVPMLSVAENIYAGALPARLGLVDRRRLHDDTRRILRQLDLNLSPDTPVGDLSLAQQQLVEIGRALAHRADVLILDEPTSSLTEREVETLFRIVRDLQQQGTAVLYVSHKMSEIFALCDEVTVLRDGRHVGHHQTRDVTEDMLVRLMAGRDVQNAYPPRGTPTDELMVRVQGLANATAGPCSFELRRGEILGLYGLVGAGRTELARMIFGAEPATSGSIELGGEALRVRSTRDAVAARIGYVTEDRKSLGVFLDFDVARNTAAAAPHLVRRGPWFDAPAERRLAETYITQLRVKTGGPDQQVGTLSGGNQQKVLIAKWLAIEPRLLIVDEPTRGIDVSAKAEIHRLLRRFADGGMAVIVISSELPEVMGVSDRVLVMHEGTITAEFDPAHATPEDLLRAASGPTAPPHPDPAPRRTA</sequence>
<keyword evidence="2" id="KW-0813">Transport</keyword>
<dbReference type="InterPro" id="IPR027417">
    <property type="entry name" value="P-loop_NTPase"/>
</dbReference>
<evidence type="ECO:0000256" key="6">
    <source>
        <dbReference type="ARBA" id="ARBA00022741"/>
    </source>
</evidence>
<dbReference type="InterPro" id="IPR050107">
    <property type="entry name" value="ABC_carbohydrate_import_ATPase"/>
</dbReference>
<evidence type="ECO:0000256" key="9">
    <source>
        <dbReference type="ARBA" id="ARBA00023136"/>
    </source>
</evidence>
<keyword evidence="6" id="KW-0547">Nucleotide-binding</keyword>
<comment type="subcellular location">
    <subcellularLocation>
        <location evidence="1">Cell membrane</location>
        <topology evidence="1">Peripheral membrane protein</topology>
    </subcellularLocation>
</comment>
<reference evidence="12" key="1">
    <citation type="journal article" date="2014" name="Int. J. Syst. Evol. Microbiol.">
        <title>Complete genome sequence of Corynebacterium casei LMG S-19264T (=DSM 44701T), isolated from a smear-ripened cheese.</title>
        <authorList>
            <consortium name="US DOE Joint Genome Institute (JGI-PGF)"/>
            <person name="Walter F."/>
            <person name="Albersmeier A."/>
            <person name="Kalinowski J."/>
            <person name="Ruckert C."/>
        </authorList>
    </citation>
    <scope>NUCLEOTIDE SEQUENCE</scope>
    <source>
        <strain evidence="12">JCM 14371</strain>
    </source>
</reference>
<dbReference type="CDD" id="cd03216">
    <property type="entry name" value="ABC_Carb_Monos_I"/>
    <property type="match status" value="1"/>
</dbReference>
<evidence type="ECO:0000313" key="13">
    <source>
        <dbReference type="Proteomes" id="UP000635726"/>
    </source>
</evidence>
<dbReference type="PROSITE" id="PS50893">
    <property type="entry name" value="ABC_TRANSPORTER_2"/>
    <property type="match status" value="2"/>
</dbReference>
<comment type="caution">
    <text evidence="12">The sequence shown here is derived from an EMBL/GenBank/DDBJ whole genome shotgun (WGS) entry which is preliminary data.</text>
</comment>
<evidence type="ECO:0000259" key="11">
    <source>
        <dbReference type="PROSITE" id="PS50893"/>
    </source>
</evidence>
<keyword evidence="7 12" id="KW-0067">ATP-binding</keyword>
<evidence type="ECO:0000256" key="8">
    <source>
        <dbReference type="ARBA" id="ARBA00022967"/>
    </source>
</evidence>
<evidence type="ECO:0000256" key="10">
    <source>
        <dbReference type="SAM" id="MobiDB-lite"/>
    </source>
</evidence>
<dbReference type="PANTHER" id="PTHR43790">
    <property type="entry name" value="CARBOHYDRATE TRANSPORT ATP-BINDING PROTEIN MG119-RELATED"/>
    <property type="match status" value="1"/>
</dbReference>
<keyword evidence="13" id="KW-1185">Reference proteome</keyword>
<feature type="domain" description="ABC transporter" evidence="11">
    <location>
        <begin position="17"/>
        <end position="252"/>
    </location>
</feature>
<dbReference type="GO" id="GO:0005886">
    <property type="term" value="C:plasma membrane"/>
    <property type="evidence" value="ECO:0007669"/>
    <property type="project" value="UniProtKB-SubCell"/>
</dbReference>
<evidence type="ECO:0000256" key="1">
    <source>
        <dbReference type="ARBA" id="ARBA00004202"/>
    </source>
</evidence>
<keyword evidence="4" id="KW-0762">Sugar transport</keyword>
<evidence type="ECO:0000313" key="12">
    <source>
        <dbReference type="EMBL" id="GGJ69937.1"/>
    </source>
</evidence>
<dbReference type="Proteomes" id="UP000635726">
    <property type="component" value="Unassembled WGS sequence"/>
</dbReference>
<dbReference type="GO" id="GO:0016887">
    <property type="term" value="F:ATP hydrolysis activity"/>
    <property type="evidence" value="ECO:0007669"/>
    <property type="project" value="InterPro"/>
</dbReference>
<dbReference type="PROSITE" id="PS00211">
    <property type="entry name" value="ABC_TRANSPORTER_1"/>
    <property type="match status" value="1"/>
</dbReference>
<keyword evidence="8" id="KW-1278">Translocase</keyword>
<name>A0A917PBX3_9DEIO</name>
<evidence type="ECO:0000256" key="3">
    <source>
        <dbReference type="ARBA" id="ARBA00022475"/>
    </source>
</evidence>
<dbReference type="SMART" id="SM00382">
    <property type="entry name" value="AAA"/>
    <property type="match status" value="2"/>
</dbReference>
<reference evidence="12" key="2">
    <citation type="submission" date="2020-09" db="EMBL/GenBank/DDBJ databases">
        <authorList>
            <person name="Sun Q."/>
            <person name="Ohkuma M."/>
        </authorList>
    </citation>
    <scope>NUCLEOTIDE SEQUENCE</scope>
    <source>
        <strain evidence="12">JCM 14371</strain>
    </source>
</reference>
<feature type="domain" description="ABC transporter" evidence="11">
    <location>
        <begin position="262"/>
        <end position="505"/>
    </location>
</feature>
<dbReference type="Gene3D" id="3.40.50.300">
    <property type="entry name" value="P-loop containing nucleotide triphosphate hydrolases"/>
    <property type="match status" value="2"/>
</dbReference>
<evidence type="ECO:0000256" key="7">
    <source>
        <dbReference type="ARBA" id="ARBA00022840"/>
    </source>
</evidence>
<dbReference type="FunFam" id="3.40.50.300:FF:000127">
    <property type="entry name" value="Ribose import ATP-binding protein RbsA"/>
    <property type="match status" value="1"/>
</dbReference>
<dbReference type="InterPro" id="IPR003593">
    <property type="entry name" value="AAA+_ATPase"/>
</dbReference>
<organism evidence="12 13">
    <name type="scientific">Deinococcus aquiradiocola</name>
    <dbReference type="NCBI Taxonomy" id="393059"/>
    <lineage>
        <taxon>Bacteria</taxon>
        <taxon>Thermotogati</taxon>
        <taxon>Deinococcota</taxon>
        <taxon>Deinococci</taxon>
        <taxon>Deinococcales</taxon>
        <taxon>Deinococcaceae</taxon>
        <taxon>Deinococcus</taxon>
    </lineage>
</organism>
<dbReference type="Pfam" id="PF00005">
    <property type="entry name" value="ABC_tran"/>
    <property type="match status" value="2"/>
</dbReference>
<dbReference type="RefSeq" id="WP_188961456.1">
    <property type="nucleotide sequence ID" value="NZ_BMOE01000003.1"/>
</dbReference>
<evidence type="ECO:0000256" key="4">
    <source>
        <dbReference type="ARBA" id="ARBA00022597"/>
    </source>
</evidence>
<gene>
    <name evidence="12" type="ORF">GCM10008939_12940</name>
</gene>
<dbReference type="GO" id="GO:0005524">
    <property type="term" value="F:ATP binding"/>
    <property type="evidence" value="ECO:0007669"/>
    <property type="project" value="UniProtKB-KW"/>
</dbReference>
<evidence type="ECO:0000256" key="2">
    <source>
        <dbReference type="ARBA" id="ARBA00022448"/>
    </source>
</evidence>
<dbReference type="SUPFAM" id="SSF52540">
    <property type="entry name" value="P-loop containing nucleoside triphosphate hydrolases"/>
    <property type="match status" value="2"/>
</dbReference>
<dbReference type="PANTHER" id="PTHR43790:SF3">
    <property type="entry name" value="D-ALLOSE IMPORT ATP-BINDING PROTEIN ALSA-RELATED"/>
    <property type="match status" value="1"/>
</dbReference>
<keyword evidence="9" id="KW-0472">Membrane</keyword>
<keyword evidence="5" id="KW-0677">Repeat</keyword>
<dbReference type="InterPro" id="IPR003439">
    <property type="entry name" value="ABC_transporter-like_ATP-bd"/>
</dbReference>
<dbReference type="EMBL" id="BMOE01000003">
    <property type="protein sequence ID" value="GGJ69937.1"/>
    <property type="molecule type" value="Genomic_DNA"/>
</dbReference>
<protein>
    <submittedName>
        <fullName evidence="12">Ribose/galactose/methyl galactoside import ATP-binding protein 1</fullName>
    </submittedName>
</protein>
<dbReference type="AlphaFoldDB" id="A0A917PBX3"/>
<feature type="region of interest" description="Disordered" evidence="10">
    <location>
        <begin position="496"/>
        <end position="518"/>
    </location>
</feature>
<accession>A0A917PBX3</accession>
<dbReference type="InterPro" id="IPR017871">
    <property type="entry name" value="ABC_transporter-like_CS"/>
</dbReference>
<proteinExistence type="predicted"/>
<keyword evidence="3" id="KW-1003">Cell membrane</keyword>
<dbReference type="CDD" id="cd03215">
    <property type="entry name" value="ABC_Carb_Monos_II"/>
    <property type="match status" value="1"/>
</dbReference>